<sequence>MYYLFIIFVIIIDQLSKYWIRTHLKLESSMEVWKGVLNLTNYENSGAAFSSFQGYGRFFVPIAFLTVIIVLKHRSGIKNKRLIMDLGTGLLIGGAIGNMMDRILYNQVTDFISFHFSNGILNFADYAIQFGIIFLLLDLAINYFLNRKTKDTL</sequence>
<dbReference type="InterPro" id="IPR001872">
    <property type="entry name" value="Peptidase_A8"/>
</dbReference>
<dbReference type="NCBIfam" id="TIGR00077">
    <property type="entry name" value="lspA"/>
    <property type="match status" value="1"/>
</dbReference>
<comment type="catalytic activity">
    <reaction evidence="9">
        <text>Release of signal peptides from bacterial membrane prolipoproteins. Hydrolyzes -Xaa-Yaa-Zaa-|-(S,diacylglyceryl)Cys-, in which Xaa is hydrophobic (preferably Leu), and Yaa (Ala or Ser) and Zaa (Gly or Ala) have small, neutral side chains.</text>
        <dbReference type="EC" id="3.4.23.36"/>
    </reaction>
</comment>
<evidence type="ECO:0000313" key="11">
    <source>
        <dbReference type="EMBL" id="MDQ0198961.1"/>
    </source>
</evidence>
<dbReference type="Proteomes" id="UP001224122">
    <property type="component" value="Unassembled WGS sequence"/>
</dbReference>
<comment type="caution">
    <text evidence="9">Lacks conserved residue(s) required for the propagation of feature annotation.</text>
</comment>
<comment type="pathway">
    <text evidence="9">Protein modification; lipoprotein biosynthesis (signal peptide cleavage).</text>
</comment>
<keyword evidence="5 9" id="KW-0064">Aspartyl protease</keyword>
<dbReference type="Pfam" id="PF01252">
    <property type="entry name" value="Peptidase_A8"/>
    <property type="match status" value="1"/>
</dbReference>
<organism evidence="11 12">
    <name type="scientific">Neobacillus ginsengisoli</name>
    <dbReference type="NCBI Taxonomy" id="904295"/>
    <lineage>
        <taxon>Bacteria</taxon>
        <taxon>Bacillati</taxon>
        <taxon>Bacillota</taxon>
        <taxon>Bacilli</taxon>
        <taxon>Bacillales</taxon>
        <taxon>Bacillaceae</taxon>
        <taxon>Neobacillus</taxon>
    </lineage>
</organism>
<protein>
    <recommendedName>
        <fullName evidence="9">Lipoprotein signal peptidase</fullName>
        <ecNumber evidence="9">3.4.23.36</ecNumber>
    </recommendedName>
    <alternativeName>
        <fullName evidence="9">Prolipoprotein signal peptidase</fullName>
    </alternativeName>
    <alternativeName>
        <fullName evidence="9">Signal peptidase II</fullName>
        <shortName evidence="9">SPase II</shortName>
    </alternativeName>
</protein>
<dbReference type="PANTHER" id="PTHR33695:SF1">
    <property type="entry name" value="LIPOPROTEIN SIGNAL PEPTIDASE"/>
    <property type="match status" value="1"/>
</dbReference>
<evidence type="ECO:0000256" key="7">
    <source>
        <dbReference type="ARBA" id="ARBA00022989"/>
    </source>
</evidence>
<dbReference type="PRINTS" id="PR00781">
    <property type="entry name" value="LIPOSIGPTASE"/>
</dbReference>
<evidence type="ECO:0000256" key="8">
    <source>
        <dbReference type="ARBA" id="ARBA00023136"/>
    </source>
</evidence>
<keyword evidence="2 9" id="KW-1003">Cell membrane</keyword>
<dbReference type="HAMAP" id="MF_00161">
    <property type="entry name" value="LspA"/>
    <property type="match status" value="1"/>
</dbReference>
<dbReference type="GO" id="GO:0004190">
    <property type="term" value="F:aspartic-type endopeptidase activity"/>
    <property type="evidence" value="ECO:0007669"/>
    <property type="project" value="UniProtKB-EC"/>
</dbReference>
<evidence type="ECO:0000313" key="12">
    <source>
        <dbReference type="Proteomes" id="UP001224122"/>
    </source>
</evidence>
<evidence type="ECO:0000256" key="10">
    <source>
        <dbReference type="RuleBase" id="RU004181"/>
    </source>
</evidence>
<gene>
    <name evidence="9" type="primary">lspA</name>
    <name evidence="11" type="ORF">J2S10_002119</name>
</gene>
<feature type="active site" evidence="9">
    <location>
        <position position="110"/>
    </location>
</feature>
<keyword evidence="4 9" id="KW-0812">Transmembrane</keyword>
<comment type="caution">
    <text evidence="11">The sequence shown here is derived from an EMBL/GenBank/DDBJ whole genome shotgun (WGS) entry which is preliminary data.</text>
</comment>
<feature type="transmembrane region" description="Helical" evidence="9">
    <location>
        <begin position="54"/>
        <end position="71"/>
    </location>
</feature>
<keyword evidence="3 9" id="KW-0645">Protease</keyword>
<reference evidence="11 12" key="1">
    <citation type="submission" date="2023-07" db="EMBL/GenBank/DDBJ databases">
        <title>Genomic Encyclopedia of Type Strains, Phase IV (KMG-IV): sequencing the most valuable type-strain genomes for metagenomic binning, comparative biology and taxonomic classification.</title>
        <authorList>
            <person name="Goeker M."/>
        </authorList>
    </citation>
    <scope>NUCLEOTIDE SEQUENCE [LARGE SCALE GENOMIC DNA]</scope>
    <source>
        <strain evidence="11 12">DSM 27594</strain>
    </source>
</reference>
<evidence type="ECO:0000256" key="4">
    <source>
        <dbReference type="ARBA" id="ARBA00022692"/>
    </source>
</evidence>
<evidence type="ECO:0000256" key="1">
    <source>
        <dbReference type="ARBA" id="ARBA00006139"/>
    </source>
</evidence>
<proteinExistence type="inferred from homology"/>
<dbReference type="RefSeq" id="WP_307407380.1">
    <property type="nucleotide sequence ID" value="NZ_JAUSTW010000003.1"/>
</dbReference>
<evidence type="ECO:0000256" key="6">
    <source>
        <dbReference type="ARBA" id="ARBA00022801"/>
    </source>
</evidence>
<comment type="subcellular location">
    <subcellularLocation>
        <location evidence="9">Cell membrane</location>
        <topology evidence="9">Multi-pass membrane protein</topology>
    </subcellularLocation>
</comment>
<feature type="transmembrane region" description="Helical" evidence="9">
    <location>
        <begin position="83"/>
        <end position="100"/>
    </location>
</feature>
<dbReference type="EMBL" id="JAUSTW010000003">
    <property type="protein sequence ID" value="MDQ0198961.1"/>
    <property type="molecule type" value="Genomic_DNA"/>
</dbReference>
<keyword evidence="8 9" id="KW-0472">Membrane</keyword>
<dbReference type="EC" id="3.4.23.36" evidence="9"/>
<comment type="similarity">
    <text evidence="1 9 10">Belongs to the peptidase A8 family.</text>
</comment>
<evidence type="ECO:0000256" key="5">
    <source>
        <dbReference type="ARBA" id="ARBA00022750"/>
    </source>
</evidence>
<feature type="active site" evidence="9">
    <location>
        <position position="125"/>
    </location>
</feature>
<evidence type="ECO:0000256" key="9">
    <source>
        <dbReference type="HAMAP-Rule" id="MF_00161"/>
    </source>
</evidence>
<name>A0ABT9XUE7_9BACI</name>
<dbReference type="PANTHER" id="PTHR33695">
    <property type="entry name" value="LIPOPROTEIN SIGNAL PEPTIDASE"/>
    <property type="match status" value="1"/>
</dbReference>
<evidence type="ECO:0000256" key="3">
    <source>
        <dbReference type="ARBA" id="ARBA00022670"/>
    </source>
</evidence>
<keyword evidence="12" id="KW-1185">Reference proteome</keyword>
<accession>A0ABT9XUE7</accession>
<comment type="function">
    <text evidence="9">This protein specifically catalyzes the removal of signal peptides from prolipoproteins.</text>
</comment>
<evidence type="ECO:0000256" key="2">
    <source>
        <dbReference type="ARBA" id="ARBA00022475"/>
    </source>
</evidence>
<keyword evidence="7 9" id="KW-1133">Transmembrane helix</keyword>
<keyword evidence="6 9" id="KW-0378">Hydrolase</keyword>
<feature type="transmembrane region" description="Helical" evidence="9">
    <location>
        <begin position="126"/>
        <end position="145"/>
    </location>
</feature>